<keyword evidence="1" id="KW-1133">Transmembrane helix</keyword>
<dbReference type="Pfam" id="PF25820">
    <property type="entry name" value="DUF7949"/>
    <property type="match status" value="1"/>
</dbReference>
<organism evidence="7 8">
    <name type="scientific">Tieghemostelium lacteum</name>
    <name type="common">Slime mold</name>
    <name type="synonym">Dictyostelium lacteum</name>
    <dbReference type="NCBI Taxonomy" id="361077"/>
    <lineage>
        <taxon>Eukaryota</taxon>
        <taxon>Amoebozoa</taxon>
        <taxon>Evosea</taxon>
        <taxon>Eumycetozoa</taxon>
        <taxon>Dictyostelia</taxon>
        <taxon>Dictyosteliales</taxon>
        <taxon>Raperosteliaceae</taxon>
        <taxon>Tieghemostelium</taxon>
    </lineage>
</organism>
<dbReference type="InterPro" id="IPR054484">
    <property type="entry name" value="ComC_SSD"/>
</dbReference>
<dbReference type="PANTHER" id="PTHR31378">
    <property type="entry name" value="EGF-LIKE DOMAIN-CONTAINING PROTEIN-RELATED-RELATED"/>
    <property type="match status" value="1"/>
</dbReference>
<dbReference type="InterPro" id="IPR055463">
    <property type="entry name" value="DUF7035"/>
</dbReference>
<feature type="domain" description="DUF7949" evidence="6">
    <location>
        <begin position="1013"/>
        <end position="1046"/>
    </location>
</feature>
<evidence type="ECO:0000313" key="8">
    <source>
        <dbReference type="Proteomes" id="UP000076078"/>
    </source>
</evidence>
<evidence type="ECO:0000259" key="5">
    <source>
        <dbReference type="Pfam" id="PF24893"/>
    </source>
</evidence>
<reference evidence="7 8" key="1">
    <citation type="submission" date="2015-12" db="EMBL/GenBank/DDBJ databases">
        <title>Dictyostelia acquired genes for synthesis and detection of signals that induce cell-type specialization by lateral gene transfer from prokaryotes.</title>
        <authorList>
            <person name="Gloeckner G."/>
            <person name="Schaap P."/>
        </authorList>
    </citation>
    <scope>NUCLEOTIDE SEQUENCE [LARGE SCALE GENOMIC DNA]</scope>
    <source>
        <strain evidence="7 8">TK</strain>
    </source>
</reference>
<dbReference type="OrthoDB" id="6130531at2759"/>
<evidence type="ECO:0000259" key="4">
    <source>
        <dbReference type="Pfam" id="PF23034"/>
    </source>
</evidence>
<name>A0A152A726_TIELA</name>
<dbReference type="EMBL" id="LODT01000004">
    <property type="protein sequence ID" value="KYR02004.1"/>
    <property type="molecule type" value="Genomic_DNA"/>
</dbReference>
<dbReference type="InterPro" id="IPR056645">
    <property type="entry name" value="DUF7743"/>
</dbReference>
<dbReference type="InParanoid" id="A0A152A726"/>
<accession>A0A152A726</accession>
<dbReference type="Proteomes" id="UP000076078">
    <property type="component" value="Unassembled WGS sequence"/>
</dbReference>
<gene>
    <name evidence="7" type="ORF">DLAC_00797</name>
</gene>
<evidence type="ECO:0000256" key="1">
    <source>
        <dbReference type="SAM" id="Phobius"/>
    </source>
</evidence>
<feature type="transmembrane region" description="Helical" evidence="1">
    <location>
        <begin position="1309"/>
        <end position="1332"/>
    </location>
</feature>
<sequence>MKTNVIVFAVFLYFLIYTDYSNNYLNNVYSRDSLYCRYTFTYSILLENDDNSFTTNDITILNDLTVVTPANLTILSYSNGDTLLYTELNGNVNSSGSFRIKILNQLISIPFYNYTCELPPFPLVNTLDTTVWVPSIDGVYFYSTIKLNTNRFIPNLISLEPFNIFQPYEMVYDFTNVNKVWSCYQGYDTIVLKIRLNMFGIEPGISIDPIIKLVFVDSLGRGSTITLPTFLQNSIGANILRNIYVETQISLYPAKQFNSILTVNSDQTILPYYQFYFKDTNGMNLLGSTIVASDINNRVYYTKQRLIENDPAITFPIYMIQNLSVNVPGDIGYNSDINPAVSLTVYCKPNPIIDTVRNTLAMGINIDNYTPFTFSQYYGEYVQDKKLVFPYGVITAQGRSMLAYTSYVISDYLNNLVQELQMVANYTQYVIQPIDSTIPVILEIQFNDLNGPFTVLRIKAQDTGSGVFKIIYRLERGGDVIELNLSDQIDLTNGIATFEKVIDINQFNYPLSKRRDITIYDQAGNLREYKDYFMARPIPFSDKFSLININNMFPSKITFLKFAIPHIDMNILGCENTLFVNFDRVQKDSVVRLKLDIDESKVFIGHWDSIKNMYRIPFTLEARPVSSDNVYFEINYLSIPFSSVSLPSYGINEKLSVYSDIADRMPPIVSSIVKNSDVTSSSGGEVSWNVTIEDFPNGIKNLTIYVSSDLDLYTPVVKRVFKATPEMGVVQTKEIVMTVNVPPNCLPQTYLITYVETFDNSNVRGVYDMYFQYTDINSNYMNPMMKFVETVVPAYANCGPPPVVDTKPPSLNITSIDNINGIVSFVVYDTESKISLNTLPVCYFHGEFLEVINVTAQILLISMSEMEVSYTCQINFPRGFALPQLVAYISIHGYSDVQYNYGGVHINQLADNFIQVQPKPEITQVSDVYSNGNQVTIYGSGFGTSISNIFQVHIVMGRSTPYLPLFTTNCFVVVNLPPISEPKIGIFLMINTTTSNTVQVNVKQYVAPPVISCQGTPECGGPSNGLCTSNGCQCKSPWIGNDCLSQQIIVVPVINSTNPDINNDFNSTLPNGETVTLKSLISILALNEVDRNGQVKVPHNFTTWIYTNTTSNTSIANQEYQYLTNITNLGVTTSVKIILQYFSKSQTIYFANEQLNMLPSTIKYQIELSPYAFSSSLNSLQLVMSASIESTGSNVDSCTYQESGDATESDSNYIKLQVNQHSIYGRYIKRGIIDNRVQAISNTVLKPTSESTSTLSQTNIGINIPHYINTVLIDPDFSILLDTKPASEKENSICNNYESDSTKLSKSQIAGIVIGVVGFAAVVAISITYYFYKKKREQINLARIHNKLQSK</sequence>
<keyword evidence="8" id="KW-1185">Reference proteome</keyword>
<dbReference type="InterPro" id="IPR057709">
    <property type="entry name" value="DUF7949"/>
</dbReference>
<dbReference type="Pfam" id="PF22933">
    <property type="entry name" value="ComC_SSD"/>
    <property type="match status" value="1"/>
</dbReference>
<dbReference type="Pfam" id="PF24893">
    <property type="entry name" value="DUF7743"/>
    <property type="match status" value="1"/>
</dbReference>
<keyword evidence="1" id="KW-0812">Transmembrane</keyword>
<feature type="domain" description="DUF7034" evidence="3">
    <location>
        <begin position="811"/>
        <end position="915"/>
    </location>
</feature>
<dbReference type="Pfam" id="PF23034">
    <property type="entry name" value="DUF7035"/>
    <property type="match status" value="1"/>
</dbReference>
<comment type="caution">
    <text evidence="7">The sequence shown here is derived from an EMBL/GenBank/DDBJ whole genome shotgun (WGS) entry which is preliminary data.</text>
</comment>
<evidence type="ECO:0000259" key="3">
    <source>
        <dbReference type="Pfam" id="PF23033"/>
    </source>
</evidence>
<evidence type="ECO:0008006" key="9">
    <source>
        <dbReference type="Google" id="ProtNLM"/>
    </source>
</evidence>
<protein>
    <recommendedName>
        <fullName evidence="9">EGF-like domain-containing protein</fullName>
    </recommendedName>
</protein>
<evidence type="ECO:0000313" key="7">
    <source>
        <dbReference type="EMBL" id="KYR02004.1"/>
    </source>
</evidence>
<feature type="domain" description="DUF7035" evidence="4">
    <location>
        <begin position="662"/>
        <end position="790"/>
    </location>
</feature>
<proteinExistence type="predicted"/>
<keyword evidence="1" id="KW-0472">Membrane</keyword>
<dbReference type="InterPro" id="IPR055462">
    <property type="entry name" value="DUF7034"/>
</dbReference>
<dbReference type="OMA" id="LISMSEM"/>
<dbReference type="Pfam" id="PF23033">
    <property type="entry name" value="DUF7034"/>
    <property type="match status" value="1"/>
</dbReference>
<dbReference type="PANTHER" id="PTHR31378:SF29">
    <property type="entry name" value="EGF-LIKE DOMAIN-CONTAINING PROTEIN-RELATED"/>
    <property type="match status" value="1"/>
</dbReference>
<feature type="domain" description="DUF7743" evidence="5">
    <location>
        <begin position="434"/>
        <end position="535"/>
    </location>
</feature>
<evidence type="ECO:0000259" key="2">
    <source>
        <dbReference type="Pfam" id="PF22933"/>
    </source>
</evidence>
<evidence type="ECO:0000259" key="6">
    <source>
        <dbReference type="Pfam" id="PF25820"/>
    </source>
</evidence>
<feature type="domain" description="ComC supersandwich" evidence="2">
    <location>
        <begin position="1076"/>
        <end position="1280"/>
    </location>
</feature>